<keyword evidence="4" id="KW-0186">Copper</keyword>
<dbReference type="CDD" id="cd13858">
    <property type="entry name" value="CuRO_1_tcLCC2_insect_like"/>
    <property type="match status" value="1"/>
</dbReference>
<dbReference type="GO" id="GO:0005507">
    <property type="term" value="F:copper ion binding"/>
    <property type="evidence" value="ECO:0007669"/>
    <property type="project" value="InterPro"/>
</dbReference>
<evidence type="ECO:0000256" key="4">
    <source>
        <dbReference type="ARBA" id="ARBA00023008"/>
    </source>
</evidence>
<keyword evidence="3" id="KW-0560">Oxidoreductase</keyword>
<dbReference type="OrthoDB" id="2121828at2759"/>
<comment type="caution">
    <text evidence="8">The sequence shown here is derived from an EMBL/GenBank/DDBJ whole genome shotgun (WGS) entry which is preliminary data.</text>
</comment>
<accession>A0A210QK45</accession>
<feature type="domain" description="Plastocyanin-like" evidence="7">
    <location>
        <begin position="84"/>
        <end position="193"/>
    </location>
</feature>
<keyword evidence="9" id="KW-1185">Reference proteome</keyword>
<dbReference type="Gene3D" id="2.60.40.420">
    <property type="entry name" value="Cupredoxins - blue copper proteins"/>
    <property type="match status" value="3"/>
</dbReference>
<dbReference type="PROSITE" id="PS00079">
    <property type="entry name" value="MULTICOPPER_OXIDASE1"/>
    <property type="match status" value="1"/>
</dbReference>
<organism evidence="8 9">
    <name type="scientific">Mizuhopecten yessoensis</name>
    <name type="common">Japanese scallop</name>
    <name type="synonym">Patinopecten yessoensis</name>
    <dbReference type="NCBI Taxonomy" id="6573"/>
    <lineage>
        <taxon>Eukaryota</taxon>
        <taxon>Metazoa</taxon>
        <taxon>Spiralia</taxon>
        <taxon>Lophotrochozoa</taxon>
        <taxon>Mollusca</taxon>
        <taxon>Bivalvia</taxon>
        <taxon>Autobranchia</taxon>
        <taxon>Pteriomorphia</taxon>
        <taxon>Pectinida</taxon>
        <taxon>Pectinoidea</taxon>
        <taxon>Pectinidae</taxon>
        <taxon>Mizuhopecten</taxon>
    </lineage>
</organism>
<evidence type="ECO:0000259" key="5">
    <source>
        <dbReference type="Pfam" id="PF00394"/>
    </source>
</evidence>
<evidence type="ECO:0000259" key="7">
    <source>
        <dbReference type="Pfam" id="PF07732"/>
    </source>
</evidence>
<dbReference type="GO" id="GO:0005886">
    <property type="term" value="C:plasma membrane"/>
    <property type="evidence" value="ECO:0007669"/>
    <property type="project" value="TreeGrafter"/>
</dbReference>
<evidence type="ECO:0000259" key="6">
    <source>
        <dbReference type="Pfam" id="PF07731"/>
    </source>
</evidence>
<dbReference type="GO" id="GO:0006826">
    <property type="term" value="P:iron ion transport"/>
    <property type="evidence" value="ECO:0007669"/>
    <property type="project" value="TreeGrafter"/>
</dbReference>
<evidence type="ECO:0000256" key="1">
    <source>
        <dbReference type="ARBA" id="ARBA00010609"/>
    </source>
</evidence>
<comment type="similarity">
    <text evidence="1">Belongs to the multicopper oxidase family.</text>
</comment>
<dbReference type="InterPro" id="IPR001117">
    <property type="entry name" value="Cu-oxidase_2nd"/>
</dbReference>
<dbReference type="PANTHER" id="PTHR11709:SF394">
    <property type="entry name" value="FI03373P-RELATED"/>
    <property type="match status" value="1"/>
</dbReference>
<evidence type="ECO:0000256" key="3">
    <source>
        <dbReference type="ARBA" id="ARBA00023002"/>
    </source>
</evidence>
<dbReference type="InterPro" id="IPR045087">
    <property type="entry name" value="Cu-oxidase_fam"/>
</dbReference>
<dbReference type="PROSITE" id="PS00080">
    <property type="entry name" value="MULTICOPPER_OXIDASE2"/>
    <property type="match status" value="1"/>
</dbReference>
<dbReference type="Proteomes" id="UP000242188">
    <property type="component" value="Unassembled WGS sequence"/>
</dbReference>
<dbReference type="InterPro" id="IPR033138">
    <property type="entry name" value="Cu_oxidase_CS"/>
</dbReference>
<feature type="domain" description="Plastocyanin-like" evidence="5">
    <location>
        <begin position="232"/>
        <end position="371"/>
    </location>
</feature>
<feature type="domain" description="Plastocyanin-like" evidence="6">
    <location>
        <begin position="480"/>
        <end position="627"/>
    </location>
</feature>
<dbReference type="InterPro" id="IPR002355">
    <property type="entry name" value="Cu_oxidase_Cu_BS"/>
</dbReference>
<dbReference type="Pfam" id="PF07731">
    <property type="entry name" value="Cu-oxidase_2"/>
    <property type="match status" value="1"/>
</dbReference>
<evidence type="ECO:0000256" key="2">
    <source>
        <dbReference type="ARBA" id="ARBA00022723"/>
    </source>
</evidence>
<dbReference type="CDD" id="cd13905">
    <property type="entry name" value="CuRO_3_tcLLC2_insect_like"/>
    <property type="match status" value="1"/>
</dbReference>
<gene>
    <name evidence="8" type="ORF">KP79_PYT20638</name>
</gene>
<dbReference type="EMBL" id="NEDP02003245">
    <property type="protein sequence ID" value="OWF49127.1"/>
    <property type="molecule type" value="Genomic_DNA"/>
</dbReference>
<dbReference type="InterPro" id="IPR011707">
    <property type="entry name" value="Cu-oxidase-like_N"/>
</dbReference>
<dbReference type="CDD" id="cd13884">
    <property type="entry name" value="CuRO_2_tcLCC_insect_like"/>
    <property type="match status" value="1"/>
</dbReference>
<evidence type="ECO:0000313" key="9">
    <source>
        <dbReference type="Proteomes" id="UP000242188"/>
    </source>
</evidence>
<keyword evidence="2" id="KW-0479">Metal-binding</keyword>
<evidence type="ECO:0000313" key="8">
    <source>
        <dbReference type="EMBL" id="OWF49127.1"/>
    </source>
</evidence>
<dbReference type="PANTHER" id="PTHR11709">
    <property type="entry name" value="MULTI-COPPER OXIDASE"/>
    <property type="match status" value="1"/>
</dbReference>
<dbReference type="GO" id="GO:0016491">
    <property type="term" value="F:oxidoreductase activity"/>
    <property type="evidence" value="ECO:0007669"/>
    <property type="project" value="UniProtKB-KW"/>
</dbReference>
<name>A0A210QK45_MIZYE</name>
<protein>
    <submittedName>
        <fullName evidence="8">L-ascorbate oxidase</fullName>
    </submittedName>
</protein>
<reference evidence="8 9" key="1">
    <citation type="journal article" date="2017" name="Nat. Ecol. Evol.">
        <title>Scallop genome provides insights into evolution of bilaterian karyotype and development.</title>
        <authorList>
            <person name="Wang S."/>
            <person name="Zhang J."/>
            <person name="Jiao W."/>
            <person name="Li J."/>
            <person name="Xun X."/>
            <person name="Sun Y."/>
            <person name="Guo X."/>
            <person name="Huan P."/>
            <person name="Dong B."/>
            <person name="Zhang L."/>
            <person name="Hu X."/>
            <person name="Sun X."/>
            <person name="Wang J."/>
            <person name="Zhao C."/>
            <person name="Wang Y."/>
            <person name="Wang D."/>
            <person name="Huang X."/>
            <person name="Wang R."/>
            <person name="Lv J."/>
            <person name="Li Y."/>
            <person name="Zhang Z."/>
            <person name="Liu B."/>
            <person name="Lu W."/>
            <person name="Hui Y."/>
            <person name="Liang J."/>
            <person name="Zhou Z."/>
            <person name="Hou R."/>
            <person name="Li X."/>
            <person name="Liu Y."/>
            <person name="Li H."/>
            <person name="Ning X."/>
            <person name="Lin Y."/>
            <person name="Zhao L."/>
            <person name="Xing Q."/>
            <person name="Dou J."/>
            <person name="Li Y."/>
            <person name="Mao J."/>
            <person name="Guo H."/>
            <person name="Dou H."/>
            <person name="Li T."/>
            <person name="Mu C."/>
            <person name="Jiang W."/>
            <person name="Fu Q."/>
            <person name="Fu X."/>
            <person name="Miao Y."/>
            <person name="Liu J."/>
            <person name="Yu Q."/>
            <person name="Li R."/>
            <person name="Liao H."/>
            <person name="Li X."/>
            <person name="Kong Y."/>
            <person name="Jiang Z."/>
            <person name="Chourrout D."/>
            <person name="Li R."/>
            <person name="Bao Z."/>
        </authorList>
    </citation>
    <scope>NUCLEOTIDE SEQUENCE [LARGE SCALE GENOMIC DNA]</scope>
    <source>
        <strain evidence="8 9">PY_sf001</strain>
    </source>
</reference>
<proteinExistence type="inferred from homology"/>
<dbReference type="InterPro" id="IPR011706">
    <property type="entry name" value="Cu-oxidase_C"/>
</dbReference>
<dbReference type="AlphaFoldDB" id="A0A210QK45"/>
<dbReference type="Pfam" id="PF07732">
    <property type="entry name" value="Cu-oxidase_3"/>
    <property type="match status" value="1"/>
</dbReference>
<sequence>MLTVFADSQNYWDDTRRGKIPACLTSTCDRGQDVCECYLTIEHRLTMMHEESQKLVYSLKGRLKEFDTASTIENLDELPFILTADGNNSRLVIAINRRFPGPMITAYEDQTVIVHVRNMMHTDSTTIHWHGMHQQGTTYADGVAFISQCPLGHGQEFTYKFKAKPHGTSFYHAHIGDQRTMGLYGALIVYPKQELPSTTRAEHVAVLQDWNHDDDAATLYQRMLYGVFDQSIRSRYEPTVSNDGGMYSRFLFHSGLVNGKGRYHRSDRTTNEAPLTQFEVMRDKWYTFRVISAATLYPFLVYVTGHSNLTLIASDGFAIQELVVNAFIINPGERYDFKIYTNQTDSNYMLVAKTLEKGRFHVAEAIIHYMNARINVNPAALLAAAALSCSPNCIYFNCPYQSLSNKDGTCLTYNDARTNDFNSRPEEVATIDQEFFFNFAFPGEDGFRPGSVNGRQFVPPVSPLFSQPEGLTTACAANCADNNLCTCTYTQEILNGKVYQFTLTNLGNGKGWSHPVHLHGHSFYVMKMGFGKFDSKGVLYDSTPDISCNIGSKGYCNNPVWANATWNGGNVPGLVLNRTAQKDTIIVPTHGYVVIRFKADNPGAWFFHCHIDLHNTNGMGMVIVESPNMYPKKPENFPICGDFRTNNDPIAAVDAGK</sequence>
<dbReference type="SUPFAM" id="SSF49503">
    <property type="entry name" value="Cupredoxins"/>
    <property type="match status" value="3"/>
</dbReference>
<dbReference type="Pfam" id="PF00394">
    <property type="entry name" value="Cu-oxidase"/>
    <property type="match status" value="1"/>
</dbReference>
<dbReference type="InterPro" id="IPR008972">
    <property type="entry name" value="Cupredoxin"/>
</dbReference>